<name>A0A8R7U4U3_TRIUA</name>
<keyword evidence="2" id="KW-1185">Reference proteome</keyword>
<reference evidence="1" key="2">
    <citation type="submission" date="2018-03" db="EMBL/GenBank/DDBJ databases">
        <title>The Triticum urartu genome reveals the dynamic nature of wheat genome evolution.</title>
        <authorList>
            <person name="Ling H."/>
            <person name="Ma B."/>
            <person name="Shi X."/>
            <person name="Liu H."/>
            <person name="Dong L."/>
            <person name="Sun H."/>
            <person name="Cao Y."/>
            <person name="Gao Q."/>
            <person name="Zheng S."/>
            <person name="Li Y."/>
            <person name="Yu Y."/>
            <person name="Du H."/>
            <person name="Qi M."/>
            <person name="Li Y."/>
            <person name="Yu H."/>
            <person name="Cui Y."/>
            <person name="Wang N."/>
            <person name="Chen C."/>
            <person name="Wu H."/>
            <person name="Zhao Y."/>
            <person name="Zhang J."/>
            <person name="Li Y."/>
            <person name="Zhou W."/>
            <person name="Zhang B."/>
            <person name="Hu W."/>
            <person name="Eijk M."/>
            <person name="Tang J."/>
            <person name="Witsenboer H."/>
            <person name="Zhao S."/>
            <person name="Li Z."/>
            <person name="Zhang A."/>
            <person name="Wang D."/>
            <person name="Liang C."/>
        </authorList>
    </citation>
    <scope>NUCLEOTIDE SEQUENCE [LARGE SCALE GENOMIC DNA]</scope>
    <source>
        <strain evidence="1">cv. G1812</strain>
    </source>
</reference>
<protein>
    <submittedName>
        <fullName evidence="1">Uncharacterized protein</fullName>
    </submittedName>
</protein>
<evidence type="ECO:0000313" key="1">
    <source>
        <dbReference type="EnsemblPlants" id="TuG1812G0400001439.01.T01"/>
    </source>
</evidence>
<reference evidence="2" key="1">
    <citation type="journal article" date="2013" name="Nature">
        <title>Draft genome of the wheat A-genome progenitor Triticum urartu.</title>
        <authorList>
            <person name="Ling H.Q."/>
            <person name="Zhao S."/>
            <person name="Liu D."/>
            <person name="Wang J."/>
            <person name="Sun H."/>
            <person name="Zhang C."/>
            <person name="Fan H."/>
            <person name="Li D."/>
            <person name="Dong L."/>
            <person name="Tao Y."/>
            <person name="Gao C."/>
            <person name="Wu H."/>
            <person name="Li Y."/>
            <person name="Cui Y."/>
            <person name="Guo X."/>
            <person name="Zheng S."/>
            <person name="Wang B."/>
            <person name="Yu K."/>
            <person name="Liang Q."/>
            <person name="Yang W."/>
            <person name="Lou X."/>
            <person name="Chen J."/>
            <person name="Feng M."/>
            <person name="Jian J."/>
            <person name="Zhang X."/>
            <person name="Luo G."/>
            <person name="Jiang Y."/>
            <person name="Liu J."/>
            <person name="Wang Z."/>
            <person name="Sha Y."/>
            <person name="Zhang B."/>
            <person name="Wu H."/>
            <person name="Tang D."/>
            <person name="Shen Q."/>
            <person name="Xue P."/>
            <person name="Zou S."/>
            <person name="Wang X."/>
            <person name="Liu X."/>
            <person name="Wang F."/>
            <person name="Yang Y."/>
            <person name="An X."/>
            <person name="Dong Z."/>
            <person name="Zhang K."/>
            <person name="Zhang X."/>
            <person name="Luo M.C."/>
            <person name="Dvorak J."/>
            <person name="Tong Y."/>
            <person name="Wang J."/>
            <person name="Yang H."/>
            <person name="Li Z."/>
            <person name="Wang D."/>
            <person name="Zhang A."/>
            <person name="Wang J."/>
        </authorList>
    </citation>
    <scope>NUCLEOTIDE SEQUENCE</scope>
    <source>
        <strain evidence="2">cv. G1812</strain>
    </source>
</reference>
<proteinExistence type="predicted"/>
<dbReference type="Gramene" id="TuG1812G0400001439.01.T01">
    <property type="protein sequence ID" value="TuG1812G0400001439.01.T01"/>
    <property type="gene ID" value="TuG1812G0400001439.01"/>
</dbReference>
<dbReference type="AlphaFoldDB" id="A0A8R7U4U3"/>
<dbReference type="Proteomes" id="UP000015106">
    <property type="component" value="Chromosome 4"/>
</dbReference>
<sequence length="55" mass="5840">MEKEHIVHEGVAGGVWTLTAALAAPAGHRPLCSHFPLARATAAVRRLCTPLRAAR</sequence>
<dbReference type="EnsemblPlants" id="TuG1812G0400001439.01.T01">
    <property type="protein sequence ID" value="TuG1812G0400001439.01.T01"/>
    <property type="gene ID" value="TuG1812G0400001439.01"/>
</dbReference>
<organism evidence="1 2">
    <name type="scientific">Triticum urartu</name>
    <name type="common">Red wild einkorn</name>
    <name type="synonym">Crithodium urartu</name>
    <dbReference type="NCBI Taxonomy" id="4572"/>
    <lineage>
        <taxon>Eukaryota</taxon>
        <taxon>Viridiplantae</taxon>
        <taxon>Streptophyta</taxon>
        <taxon>Embryophyta</taxon>
        <taxon>Tracheophyta</taxon>
        <taxon>Spermatophyta</taxon>
        <taxon>Magnoliopsida</taxon>
        <taxon>Liliopsida</taxon>
        <taxon>Poales</taxon>
        <taxon>Poaceae</taxon>
        <taxon>BOP clade</taxon>
        <taxon>Pooideae</taxon>
        <taxon>Triticodae</taxon>
        <taxon>Triticeae</taxon>
        <taxon>Triticinae</taxon>
        <taxon>Triticum</taxon>
    </lineage>
</organism>
<evidence type="ECO:0000313" key="2">
    <source>
        <dbReference type="Proteomes" id="UP000015106"/>
    </source>
</evidence>
<accession>A0A8R7U4U3</accession>
<reference evidence="1" key="3">
    <citation type="submission" date="2022-06" db="UniProtKB">
        <authorList>
            <consortium name="EnsemblPlants"/>
        </authorList>
    </citation>
    <scope>IDENTIFICATION</scope>
</reference>